<keyword evidence="1" id="KW-0812">Transmembrane</keyword>
<protein>
    <submittedName>
        <fullName evidence="2">Uncharacterized protein</fullName>
    </submittedName>
</protein>
<proteinExistence type="predicted"/>
<feature type="transmembrane region" description="Helical" evidence="1">
    <location>
        <begin position="21"/>
        <end position="43"/>
    </location>
</feature>
<evidence type="ECO:0000256" key="1">
    <source>
        <dbReference type="SAM" id="Phobius"/>
    </source>
</evidence>
<dbReference type="RefSeq" id="WP_279669727.1">
    <property type="nucleotide sequence ID" value="NZ_CP140708.1"/>
</dbReference>
<evidence type="ECO:0000313" key="3">
    <source>
        <dbReference type="Proteomes" id="UP001159915"/>
    </source>
</evidence>
<dbReference type="Proteomes" id="UP001159915">
    <property type="component" value="Unassembled WGS sequence"/>
</dbReference>
<accession>A0AA42MRD0</accession>
<feature type="transmembrane region" description="Helical" evidence="1">
    <location>
        <begin position="59"/>
        <end position="78"/>
    </location>
</feature>
<dbReference type="EMBL" id="JAOCBE010000001">
    <property type="protein sequence ID" value="MDH0968400.1"/>
    <property type="molecule type" value="Genomic_DNA"/>
</dbReference>
<evidence type="ECO:0000313" key="2">
    <source>
        <dbReference type="EMBL" id="MDH0968400.1"/>
    </source>
</evidence>
<name>A0AA42MRD0_ACIJO</name>
<gene>
    <name evidence="2" type="ORF">N5C10_03630</name>
</gene>
<keyword evidence="1" id="KW-0472">Membrane</keyword>
<comment type="caution">
    <text evidence="2">The sequence shown here is derived from an EMBL/GenBank/DDBJ whole genome shotgun (WGS) entry which is preliminary data.</text>
</comment>
<reference evidence="2" key="1">
    <citation type="submission" date="2022-09" db="EMBL/GenBank/DDBJ databases">
        <title>Intensive care unit water sources are persistently colonized with multi-drug resistant bacteria and are the site of extensive horizontal gene transfer of antibiotic resistance genes.</title>
        <authorList>
            <person name="Diorio-Toth L."/>
        </authorList>
    </citation>
    <scope>NUCLEOTIDE SEQUENCE</scope>
    <source>
        <strain evidence="2">GD03920</strain>
    </source>
</reference>
<organism evidence="2 3">
    <name type="scientific">Acinetobacter johnsonii</name>
    <dbReference type="NCBI Taxonomy" id="40214"/>
    <lineage>
        <taxon>Bacteria</taxon>
        <taxon>Pseudomonadati</taxon>
        <taxon>Pseudomonadota</taxon>
        <taxon>Gammaproteobacteria</taxon>
        <taxon>Moraxellales</taxon>
        <taxon>Moraxellaceae</taxon>
        <taxon>Acinetobacter</taxon>
    </lineage>
</organism>
<dbReference type="AlphaFoldDB" id="A0AA42MRD0"/>
<keyword evidence="1" id="KW-1133">Transmembrane helix</keyword>
<sequence>MQWAFLCLNAASFKLKAMIKFLGLLLCCGGLLLCCSGCVLLYLTHANQTVLKQAVAKKYRWVGLTGLVLALVLLLSVLPKLVAVLMWLLIPLVLWSALPFLPLLHGALTHEVATRSKDTT</sequence>
<feature type="transmembrane region" description="Helical" evidence="1">
    <location>
        <begin position="84"/>
        <end position="108"/>
    </location>
</feature>